<dbReference type="SUPFAM" id="SSF55785">
    <property type="entry name" value="PYP-like sensor domain (PAS domain)"/>
    <property type="match status" value="2"/>
</dbReference>
<protein>
    <submittedName>
        <fullName evidence="8">PAS domain S-box-containing protein</fullName>
    </submittedName>
</protein>
<dbReference type="EMBL" id="FRDJ01000001">
    <property type="protein sequence ID" value="SHN50186.1"/>
    <property type="molecule type" value="Genomic_DNA"/>
</dbReference>
<evidence type="ECO:0000256" key="3">
    <source>
        <dbReference type="ARBA" id="ARBA00023015"/>
    </source>
</evidence>
<dbReference type="RefSeq" id="WP_072757405.1">
    <property type="nucleotide sequence ID" value="NZ_FRDJ01000001.1"/>
</dbReference>
<dbReference type="GO" id="GO:0043565">
    <property type="term" value="F:sequence-specific DNA binding"/>
    <property type="evidence" value="ECO:0007669"/>
    <property type="project" value="InterPro"/>
</dbReference>
<dbReference type="Pfam" id="PF00989">
    <property type="entry name" value="PAS"/>
    <property type="match status" value="1"/>
</dbReference>
<dbReference type="OrthoDB" id="9803970at2"/>
<dbReference type="PROSITE" id="PS00675">
    <property type="entry name" value="SIGMA54_INTERACT_1"/>
    <property type="match status" value="1"/>
</dbReference>
<dbReference type="InterPro" id="IPR035965">
    <property type="entry name" value="PAS-like_dom_sf"/>
</dbReference>
<dbReference type="InterPro" id="IPR013767">
    <property type="entry name" value="PAS_fold"/>
</dbReference>
<dbReference type="GO" id="GO:0005524">
    <property type="term" value="F:ATP binding"/>
    <property type="evidence" value="ECO:0007669"/>
    <property type="project" value="UniProtKB-KW"/>
</dbReference>
<dbReference type="Pfam" id="PF02954">
    <property type="entry name" value="HTH_8"/>
    <property type="match status" value="1"/>
</dbReference>
<dbReference type="InterPro" id="IPR025943">
    <property type="entry name" value="Sigma_54_int_dom_ATP-bd_2"/>
</dbReference>
<keyword evidence="3" id="KW-0805">Transcription regulation</keyword>
<dbReference type="AlphaFoldDB" id="A0A1M7RVL3"/>
<dbReference type="InterPro" id="IPR000014">
    <property type="entry name" value="PAS"/>
</dbReference>
<dbReference type="SMART" id="SM00091">
    <property type="entry name" value="PAS"/>
    <property type="match status" value="2"/>
</dbReference>
<dbReference type="PROSITE" id="PS50045">
    <property type="entry name" value="SIGMA54_INTERACT_4"/>
    <property type="match status" value="1"/>
</dbReference>
<dbReference type="InterPro" id="IPR058031">
    <property type="entry name" value="AAA_lid_NorR"/>
</dbReference>
<dbReference type="Gene3D" id="1.10.8.60">
    <property type="match status" value="1"/>
</dbReference>
<dbReference type="FunFam" id="3.40.50.300:FF:000006">
    <property type="entry name" value="DNA-binding transcriptional regulator NtrC"/>
    <property type="match status" value="1"/>
</dbReference>
<feature type="domain" description="PAS" evidence="6">
    <location>
        <begin position="118"/>
        <end position="189"/>
    </location>
</feature>
<dbReference type="SMART" id="SM00382">
    <property type="entry name" value="AAA"/>
    <property type="match status" value="1"/>
</dbReference>
<dbReference type="PRINTS" id="PR01590">
    <property type="entry name" value="HTHFIS"/>
</dbReference>
<dbReference type="InterPro" id="IPR000700">
    <property type="entry name" value="PAS-assoc_C"/>
</dbReference>
<feature type="domain" description="PAS" evidence="6">
    <location>
        <begin position="1"/>
        <end position="41"/>
    </location>
</feature>
<dbReference type="PANTHER" id="PTHR32071">
    <property type="entry name" value="TRANSCRIPTIONAL REGULATORY PROTEIN"/>
    <property type="match status" value="1"/>
</dbReference>
<dbReference type="Gene3D" id="3.40.50.300">
    <property type="entry name" value="P-loop containing nucleotide triphosphate hydrolases"/>
    <property type="match status" value="1"/>
</dbReference>
<evidence type="ECO:0000259" key="5">
    <source>
        <dbReference type="PROSITE" id="PS50045"/>
    </source>
</evidence>
<dbReference type="SUPFAM" id="SSF46689">
    <property type="entry name" value="Homeodomain-like"/>
    <property type="match status" value="1"/>
</dbReference>
<dbReference type="GO" id="GO:0006355">
    <property type="term" value="P:regulation of DNA-templated transcription"/>
    <property type="evidence" value="ECO:0007669"/>
    <property type="project" value="InterPro"/>
</dbReference>
<dbReference type="InterPro" id="IPR003593">
    <property type="entry name" value="AAA+_ATPase"/>
</dbReference>
<dbReference type="InterPro" id="IPR025662">
    <property type="entry name" value="Sigma_54_int_dom_ATP-bd_1"/>
</dbReference>
<evidence type="ECO:0000256" key="2">
    <source>
        <dbReference type="ARBA" id="ARBA00022840"/>
    </source>
</evidence>
<dbReference type="InterPro" id="IPR002197">
    <property type="entry name" value="HTH_Fis"/>
</dbReference>
<evidence type="ECO:0000256" key="1">
    <source>
        <dbReference type="ARBA" id="ARBA00022741"/>
    </source>
</evidence>
<dbReference type="CDD" id="cd00009">
    <property type="entry name" value="AAA"/>
    <property type="match status" value="1"/>
</dbReference>
<feature type="domain" description="PAC" evidence="7">
    <location>
        <begin position="52"/>
        <end position="114"/>
    </location>
</feature>
<dbReference type="InterPro" id="IPR002078">
    <property type="entry name" value="Sigma_54_int"/>
</dbReference>
<keyword evidence="4" id="KW-0804">Transcription</keyword>
<evidence type="ECO:0000259" key="7">
    <source>
        <dbReference type="PROSITE" id="PS50113"/>
    </source>
</evidence>
<accession>A0A1M7RVL3</accession>
<evidence type="ECO:0000313" key="8">
    <source>
        <dbReference type="EMBL" id="SHN50186.1"/>
    </source>
</evidence>
<feature type="domain" description="Sigma-54 factor interaction" evidence="5">
    <location>
        <begin position="252"/>
        <end position="482"/>
    </location>
</feature>
<dbReference type="PROSITE" id="PS50112">
    <property type="entry name" value="PAS"/>
    <property type="match status" value="2"/>
</dbReference>
<gene>
    <name evidence="8" type="ORF">SAMN02745226_00211</name>
</gene>
<dbReference type="CDD" id="cd00130">
    <property type="entry name" value="PAS"/>
    <property type="match status" value="2"/>
</dbReference>
<dbReference type="PROSITE" id="PS50113">
    <property type="entry name" value="PAC"/>
    <property type="match status" value="1"/>
</dbReference>
<reference evidence="9" key="1">
    <citation type="submission" date="2016-12" db="EMBL/GenBank/DDBJ databases">
        <authorList>
            <person name="Varghese N."/>
            <person name="Submissions S."/>
        </authorList>
    </citation>
    <scope>NUCLEOTIDE SEQUENCE [LARGE SCALE GENOMIC DNA]</scope>
    <source>
        <strain evidence="9">DSM 13020</strain>
    </source>
</reference>
<evidence type="ECO:0000313" key="9">
    <source>
        <dbReference type="Proteomes" id="UP000184207"/>
    </source>
</evidence>
<proteinExistence type="predicted"/>
<sequence length="567" mass="63530">MERILRIVLDSIIEGIIIVDKEARVVYVNKNAQRLLGLPSDIVGKKVDEVVKNTRLHIVVRTGLPEIDQVQHTENAVIITSRIPIRDENGNIIGAVAVFRDITSLRKLAEEITNLKEIEAQLKAIIDSTNDAISVADENGIVRLVNKAYTKITGYSPEEVVGKPATVDIAEGESIHMLIAKIRQPIYNARLKVGPAKKDVIVNATPLFVKGVFKGSVAVVHDVSEILKLNNELEEVKRLIRHMRAQYTFDDIIGESRLIQIAKEQAKKVAQTPATVLLRGESGTGKELFAHAIHNSSPRKNKPFVSVNCAAIPETILEAELFGYEGGSFTGALQEGKRGLVEEADGGTLFLDEVGKLPLSLQPKLLRFIESKEFVPVGGRSVKKVDVRIIAATNLDLEKMMRNGDFLPDLYFRLNVFPIYLPSLKDRKEDIPKIAIHIVKKLNQQYGRMVEGISPAVIKYIVSKHWSGNVRELENFIGRVMINMGPEERYIEPKHIPEFSTEKPEIGEPENRQDKIGPLKDMVEEYERQIIINALKQSGGDKMKAAKMLDISVRTLYYKMERYGIEE</sequence>
<keyword evidence="9" id="KW-1185">Reference proteome</keyword>
<dbReference type="STRING" id="1121883.SAMN02745226_00211"/>
<dbReference type="Gene3D" id="3.30.450.20">
    <property type="entry name" value="PAS domain"/>
    <property type="match status" value="2"/>
</dbReference>
<dbReference type="PROSITE" id="PS00676">
    <property type="entry name" value="SIGMA54_INTERACT_2"/>
    <property type="match status" value="1"/>
</dbReference>
<dbReference type="SUPFAM" id="SSF52540">
    <property type="entry name" value="P-loop containing nucleoside triphosphate hydrolases"/>
    <property type="match status" value="1"/>
</dbReference>
<dbReference type="Gene3D" id="1.10.10.60">
    <property type="entry name" value="Homeodomain-like"/>
    <property type="match status" value="1"/>
</dbReference>
<dbReference type="InterPro" id="IPR009057">
    <property type="entry name" value="Homeodomain-like_sf"/>
</dbReference>
<dbReference type="Pfam" id="PF13426">
    <property type="entry name" value="PAS_9"/>
    <property type="match status" value="1"/>
</dbReference>
<evidence type="ECO:0000256" key="4">
    <source>
        <dbReference type="ARBA" id="ARBA00023163"/>
    </source>
</evidence>
<dbReference type="InterPro" id="IPR027417">
    <property type="entry name" value="P-loop_NTPase"/>
</dbReference>
<evidence type="ECO:0000259" key="6">
    <source>
        <dbReference type="PROSITE" id="PS50112"/>
    </source>
</evidence>
<keyword evidence="2" id="KW-0067">ATP-binding</keyword>
<dbReference type="NCBIfam" id="TIGR00229">
    <property type="entry name" value="sensory_box"/>
    <property type="match status" value="2"/>
</dbReference>
<dbReference type="Pfam" id="PF25601">
    <property type="entry name" value="AAA_lid_14"/>
    <property type="match status" value="1"/>
</dbReference>
<name>A0A1M7RVL3_FERGO</name>
<dbReference type="PANTHER" id="PTHR32071:SF121">
    <property type="entry name" value="SIGMA L-DEPENDENT TRANSCRIPTIONAL REGULATOR YQIR-RELATED"/>
    <property type="match status" value="1"/>
</dbReference>
<dbReference type="Proteomes" id="UP000184207">
    <property type="component" value="Unassembled WGS sequence"/>
</dbReference>
<dbReference type="Pfam" id="PF00158">
    <property type="entry name" value="Sigma54_activat"/>
    <property type="match status" value="1"/>
</dbReference>
<keyword evidence="1" id="KW-0547">Nucleotide-binding</keyword>
<organism evidence="8 9">
    <name type="scientific">Fervidobacterium gondwanense DSM 13020</name>
    <dbReference type="NCBI Taxonomy" id="1121883"/>
    <lineage>
        <taxon>Bacteria</taxon>
        <taxon>Thermotogati</taxon>
        <taxon>Thermotogota</taxon>
        <taxon>Thermotogae</taxon>
        <taxon>Thermotogales</taxon>
        <taxon>Fervidobacteriaceae</taxon>
        <taxon>Fervidobacterium</taxon>
    </lineage>
</organism>